<feature type="transmembrane region" description="Helical" evidence="1">
    <location>
        <begin position="56"/>
        <end position="78"/>
    </location>
</feature>
<dbReference type="EMBL" id="FXTD01000006">
    <property type="protein sequence ID" value="SMO68088.1"/>
    <property type="molecule type" value="Genomic_DNA"/>
</dbReference>
<gene>
    <name evidence="2" type="ORF">SAMN06264867_106127</name>
</gene>
<dbReference type="Proteomes" id="UP000319712">
    <property type="component" value="Unassembled WGS sequence"/>
</dbReference>
<keyword evidence="1" id="KW-0812">Transmembrane</keyword>
<feature type="transmembrane region" description="Helical" evidence="1">
    <location>
        <begin position="30"/>
        <end position="50"/>
    </location>
</feature>
<feature type="transmembrane region" description="Helical" evidence="1">
    <location>
        <begin position="120"/>
        <end position="138"/>
    </location>
</feature>
<sequence length="152" mass="16446">MYVLLYFCTITTDRLCLIESKQVCMSPRRATLLTYFSVGLLALLSAGRLLEAGDVPWTVLLVVALASALLVGPATWLARDRLPEDRRETLALVGITLAMLALPVWLVGVSLAFGLPLLRWLDALLVGGAVGTSLVVLAERTVVPERLRGFAV</sequence>
<evidence type="ECO:0000313" key="2">
    <source>
        <dbReference type="EMBL" id="SMO68088.1"/>
    </source>
</evidence>
<protein>
    <submittedName>
        <fullName evidence="2">Uncharacterized protein</fullName>
    </submittedName>
</protein>
<keyword evidence="1" id="KW-0472">Membrane</keyword>
<keyword evidence="3" id="KW-1185">Reference proteome</keyword>
<feature type="transmembrane region" description="Helical" evidence="1">
    <location>
        <begin position="90"/>
        <end position="114"/>
    </location>
</feature>
<organism evidence="2 3">
    <name type="scientific">Halorubrum cibi</name>
    <dbReference type="NCBI Taxonomy" id="413815"/>
    <lineage>
        <taxon>Archaea</taxon>
        <taxon>Methanobacteriati</taxon>
        <taxon>Methanobacteriota</taxon>
        <taxon>Stenosarchaea group</taxon>
        <taxon>Halobacteria</taxon>
        <taxon>Halobacteriales</taxon>
        <taxon>Haloferacaceae</taxon>
        <taxon>Halorubrum</taxon>
    </lineage>
</organism>
<proteinExistence type="predicted"/>
<dbReference type="AlphaFoldDB" id="A0A521D8Q8"/>
<evidence type="ECO:0000313" key="3">
    <source>
        <dbReference type="Proteomes" id="UP000319712"/>
    </source>
</evidence>
<name>A0A521D8Q8_9EURY</name>
<reference evidence="2 3" key="1">
    <citation type="submission" date="2017-05" db="EMBL/GenBank/DDBJ databases">
        <authorList>
            <person name="Varghese N."/>
            <person name="Submissions S."/>
        </authorList>
    </citation>
    <scope>NUCLEOTIDE SEQUENCE [LARGE SCALE GENOMIC DNA]</scope>
    <source>
        <strain evidence="2 3">DSM 19504</strain>
    </source>
</reference>
<accession>A0A521D8Q8</accession>
<evidence type="ECO:0000256" key="1">
    <source>
        <dbReference type="SAM" id="Phobius"/>
    </source>
</evidence>
<keyword evidence="1" id="KW-1133">Transmembrane helix</keyword>